<organism evidence="1 2">
    <name type="scientific">Tenuifilum thalassicum</name>
    <dbReference type="NCBI Taxonomy" id="2590900"/>
    <lineage>
        <taxon>Bacteria</taxon>
        <taxon>Pseudomonadati</taxon>
        <taxon>Bacteroidota</taxon>
        <taxon>Bacteroidia</taxon>
        <taxon>Bacteroidales</taxon>
        <taxon>Tenuifilaceae</taxon>
        <taxon>Tenuifilum</taxon>
    </lineage>
</organism>
<dbReference type="RefSeq" id="WP_173072808.1">
    <property type="nucleotide sequence ID" value="NZ_CP041345.1"/>
</dbReference>
<reference evidence="1 2" key="1">
    <citation type="submission" date="2019-07" db="EMBL/GenBank/DDBJ databases">
        <title>Thalassofilum flectens gen. nov., sp. nov., a novel moderate thermophilic anaerobe from a shallow sea hot spring in Kunashir Island (Russia), representing a new family in the order Bacteroidales, and proposal of Thalassofilacea fam. nov.</title>
        <authorList>
            <person name="Kochetkova T.V."/>
            <person name="Podosokorskaya O.A."/>
            <person name="Novikov A."/>
            <person name="Elcheninov A.G."/>
            <person name="Toshchakov S.V."/>
            <person name="Kublanov I.V."/>
        </authorList>
    </citation>
    <scope>NUCLEOTIDE SEQUENCE [LARGE SCALE GENOMIC DNA]</scope>
    <source>
        <strain evidence="1 2">38-H</strain>
    </source>
</reference>
<evidence type="ECO:0008006" key="3">
    <source>
        <dbReference type="Google" id="ProtNLM"/>
    </source>
</evidence>
<sequence length="355" mass="41933">MKKFFFVVCVLTLCIHLLNSCTKEDNHFTKIHQHENDKYDFLYEKTTVENGTLVIDAKSFFDVLKVLSGMNNDELDYWEDKIGFVSYRKKINEILEKYYNDSTLKPKELANKYPDLFYYEDSTIYPIIDNKLDQIICNTKGEYFTSDVYNKWFRDKFILVFDPDNEKIEFAKNTINTYAEKGIHVFEKSDLVDTKFKCISFYKTYRQSGRCRIYLQVDIKKMIVGIKGFPFNTKIEQYYAGWKAWGERKNWLGKWKSYSTNIRVSEAKYSVMVPIKNLIQPDPKNDAYTLTFWDSPVENVSYDNIDGCSRHYFIGDQIKTEFHKLGIPEPNFERVNVYAESRGVKPGVQIACSPW</sequence>
<accession>A0A7D4BA65</accession>
<protein>
    <recommendedName>
        <fullName evidence="3">DUF4848 domain-containing protein</fullName>
    </recommendedName>
</protein>
<keyword evidence="2" id="KW-1185">Reference proteome</keyword>
<proteinExistence type="predicted"/>
<name>A0A7D4BA65_9BACT</name>
<dbReference type="Proteomes" id="UP000500961">
    <property type="component" value="Chromosome"/>
</dbReference>
<dbReference type="KEGG" id="ttz:FHG85_02830"/>
<evidence type="ECO:0000313" key="2">
    <source>
        <dbReference type="Proteomes" id="UP000500961"/>
    </source>
</evidence>
<evidence type="ECO:0000313" key="1">
    <source>
        <dbReference type="EMBL" id="QKG79240.1"/>
    </source>
</evidence>
<gene>
    <name evidence="1" type="ORF">FHG85_02830</name>
</gene>
<dbReference type="AlphaFoldDB" id="A0A7D4BA65"/>
<dbReference type="EMBL" id="CP041345">
    <property type="protein sequence ID" value="QKG79240.1"/>
    <property type="molecule type" value="Genomic_DNA"/>
</dbReference>